<evidence type="ECO:0000256" key="1">
    <source>
        <dbReference type="ARBA" id="ARBA00023239"/>
    </source>
</evidence>
<dbReference type="Gene3D" id="3.10.129.10">
    <property type="entry name" value="Hotdog Thioesterase"/>
    <property type="match status" value="1"/>
</dbReference>
<gene>
    <name evidence="2" type="ORF">IAC79_03440</name>
</gene>
<name>A0A9D1NM26_9BACT</name>
<dbReference type="InterPro" id="IPR013114">
    <property type="entry name" value="FabA_FabZ"/>
</dbReference>
<dbReference type="PANTHER" id="PTHR30272:SF1">
    <property type="entry name" value="3-HYDROXYACYL-[ACYL-CARRIER-PROTEIN] DEHYDRATASE"/>
    <property type="match status" value="1"/>
</dbReference>
<sequence>MYDQETIKTVLPHRDPFLFCDRILECSPERTVAEVDYGPDRYFFKGHFPGHPVCPGVILVESMAQCGGAGYRLSAPAEGEKKLFLFAKLMEVRFVNQVLPGDTVRYEIETVKATGRRLEQKGRGILVGKTDKNGRPLTAVEAQWFCLVVPESAVTAQ</sequence>
<reference evidence="2" key="2">
    <citation type="journal article" date="2021" name="PeerJ">
        <title>Extensive microbial diversity within the chicken gut microbiome revealed by metagenomics and culture.</title>
        <authorList>
            <person name="Gilroy R."/>
            <person name="Ravi A."/>
            <person name="Getino M."/>
            <person name="Pursley I."/>
            <person name="Horton D.L."/>
            <person name="Alikhan N.F."/>
            <person name="Baker D."/>
            <person name="Gharbi K."/>
            <person name="Hall N."/>
            <person name="Watson M."/>
            <person name="Adriaenssens E.M."/>
            <person name="Foster-Nyarko E."/>
            <person name="Jarju S."/>
            <person name="Secka A."/>
            <person name="Antonio M."/>
            <person name="Oren A."/>
            <person name="Chaudhuri R.R."/>
            <person name="La Ragione R."/>
            <person name="Hildebrand F."/>
            <person name="Pallen M.J."/>
        </authorList>
    </citation>
    <scope>NUCLEOTIDE SEQUENCE</scope>
    <source>
        <strain evidence="2">35461</strain>
    </source>
</reference>
<dbReference type="InterPro" id="IPR029069">
    <property type="entry name" value="HotDog_dom_sf"/>
</dbReference>
<dbReference type="EMBL" id="DVOR01000108">
    <property type="protein sequence ID" value="HIV09151.1"/>
    <property type="molecule type" value="Genomic_DNA"/>
</dbReference>
<keyword evidence="1" id="KW-0456">Lyase</keyword>
<dbReference type="GO" id="GO:0016829">
    <property type="term" value="F:lyase activity"/>
    <property type="evidence" value="ECO:0007669"/>
    <property type="project" value="UniProtKB-KW"/>
</dbReference>
<dbReference type="CDD" id="cd01288">
    <property type="entry name" value="FabZ"/>
    <property type="match status" value="1"/>
</dbReference>
<evidence type="ECO:0000313" key="3">
    <source>
        <dbReference type="Proteomes" id="UP000886845"/>
    </source>
</evidence>
<dbReference type="Pfam" id="PF07977">
    <property type="entry name" value="FabA"/>
    <property type="match status" value="1"/>
</dbReference>
<protein>
    <submittedName>
        <fullName evidence="2">Beta-hydroxyacyl-ACP dehydratase</fullName>
    </submittedName>
</protein>
<dbReference type="AlphaFoldDB" id="A0A9D1NM26"/>
<dbReference type="PANTHER" id="PTHR30272">
    <property type="entry name" value="3-HYDROXYACYL-[ACYL-CARRIER-PROTEIN] DEHYDRATASE"/>
    <property type="match status" value="1"/>
</dbReference>
<proteinExistence type="predicted"/>
<comment type="caution">
    <text evidence="2">The sequence shown here is derived from an EMBL/GenBank/DDBJ whole genome shotgun (WGS) entry which is preliminary data.</text>
</comment>
<reference evidence="2" key="1">
    <citation type="submission" date="2020-10" db="EMBL/GenBank/DDBJ databases">
        <authorList>
            <person name="Gilroy R."/>
        </authorList>
    </citation>
    <scope>NUCLEOTIDE SEQUENCE</scope>
    <source>
        <strain evidence="2">35461</strain>
    </source>
</reference>
<evidence type="ECO:0000313" key="2">
    <source>
        <dbReference type="EMBL" id="HIV09151.1"/>
    </source>
</evidence>
<organism evidence="2 3">
    <name type="scientific">Candidatus Spyradenecus faecavium</name>
    <dbReference type="NCBI Taxonomy" id="2840947"/>
    <lineage>
        <taxon>Bacteria</taxon>
        <taxon>Pseudomonadati</taxon>
        <taxon>Lentisphaerota</taxon>
        <taxon>Lentisphaeria</taxon>
        <taxon>Lentisphaerales</taxon>
        <taxon>Lentisphaeraceae</taxon>
        <taxon>Lentisphaeraceae incertae sedis</taxon>
        <taxon>Candidatus Spyradenecus</taxon>
    </lineage>
</organism>
<accession>A0A9D1NM26</accession>
<dbReference type="Proteomes" id="UP000886845">
    <property type="component" value="Unassembled WGS sequence"/>
</dbReference>
<dbReference type="SUPFAM" id="SSF54637">
    <property type="entry name" value="Thioesterase/thiol ester dehydrase-isomerase"/>
    <property type="match status" value="1"/>
</dbReference>